<dbReference type="EMBL" id="JAMZFT010000003">
    <property type="protein sequence ID" value="MCP1337645.1"/>
    <property type="molecule type" value="Genomic_DNA"/>
</dbReference>
<accession>A0A9J6PE12</accession>
<gene>
    <name evidence="1" type="ORF">NJQ99_14575</name>
</gene>
<dbReference type="GO" id="GO:0009288">
    <property type="term" value="C:bacterial-type flagellum"/>
    <property type="evidence" value="ECO:0007669"/>
    <property type="project" value="InterPro"/>
</dbReference>
<comment type="caution">
    <text evidence="1">The sequence shown here is derived from an EMBL/GenBank/DDBJ whole genome shotgun (WGS) entry which is preliminary data.</text>
</comment>
<dbReference type="SUPFAM" id="SSF75708">
    <property type="entry name" value="Chemotaxis phosphatase CheZ"/>
    <property type="match status" value="1"/>
</dbReference>
<reference evidence="1" key="1">
    <citation type="submission" date="2022-06" db="EMBL/GenBank/DDBJ databases">
        <title>Isolation and Genomics of Futiania mangrovii gen. nov., sp. nov., a Rare and Metabolically-versatile member in the Class Alphaproteobacteria.</title>
        <authorList>
            <person name="Liu L."/>
            <person name="Huang W.-C."/>
            <person name="Pan J."/>
            <person name="Li J."/>
            <person name="Huang Y."/>
            <person name="Du H."/>
            <person name="Liu Y."/>
            <person name="Li M."/>
        </authorList>
    </citation>
    <scope>NUCLEOTIDE SEQUENCE</scope>
    <source>
        <strain evidence="1">FT118</strain>
    </source>
</reference>
<sequence>MPSSARAETATGHVLRDHVAALADHLRANRAAPVSVAEVAGIAEVLIGSLQAFLGGLDTRLYAEFRDMADYVARAKAEILALQPRDLKEEQLPRAGRELTAIVSQTEQATHAIMEAAEALMNARAETVDDYRALIDAKVTEIFEACSFQDITGQRIAKVIETLDHIDSRLTDLVRVTSESGDAPAPHVPSAPSAGTAARVSLLNGPALDGDGVSQAQVDALLG</sequence>
<dbReference type="Pfam" id="PF04344">
    <property type="entry name" value="CheZ"/>
    <property type="match status" value="1"/>
</dbReference>
<name>A0A9J6PE12_9PROT</name>
<dbReference type="GO" id="GO:0003824">
    <property type="term" value="F:catalytic activity"/>
    <property type="evidence" value="ECO:0007669"/>
    <property type="project" value="InterPro"/>
</dbReference>
<dbReference type="Gene3D" id="1.10.287.500">
    <property type="entry name" value="Helix hairpin bin"/>
    <property type="match status" value="2"/>
</dbReference>
<evidence type="ECO:0000313" key="1">
    <source>
        <dbReference type="EMBL" id="MCP1337645.1"/>
    </source>
</evidence>
<dbReference type="GO" id="GO:0050920">
    <property type="term" value="P:regulation of chemotaxis"/>
    <property type="evidence" value="ECO:0007669"/>
    <property type="project" value="InterPro"/>
</dbReference>
<dbReference type="AlphaFoldDB" id="A0A9J6PE12"/>
<keyword evidence="2" id="KW-1185">Reference proteome</keyword>
<protein>
    <submittedName>
        <fullName evidence="1">Protein phosphatase CheZ</fullName>
    </submittedName>
</protein>
<dbReference type="RefSeq" id="WP_269333606.1">
    <property type="nucleotide sequence ID" value="NZ_JAMZFT010000003.1"/>
</dbReference>
<dbReference type="InterPro" id="IPR007439">
    <property type="entry name" value="Chemotax_Pase_CheZ"/>
</dbReference>
<evidence type="ECO:0000313" key="2">
    <source>
        <dbReference type="Proteomes" id="UP001055804"/>
    </source>
</evidence>
<dbReference type="Proteomes" id="UP001055804">
    <property type="component" value="Unassembled WGS sequence"/>
</dbReference>
<proteinExistence type="predicted"/>
<organism evidence="1 2">
    <name type="scientific">Futiania mangrovi</name>
    <dbReference type="NCBI Taxonomy" id="2959716"/>
    <lineage>
        <taxon>Bacteria</taxon>
        <taxon>Pseudomonadati</taxon>
        <taxon>Pseudomonadota</taxon>
        <taxon>Alphaproteobacteria</taxon>
        <taxon>Futianiales</taxon>
        <taxon>Futianiaceae</taxon>
        <taxon>Futiania</taxon>
    </lineage>
</organism>